<evidence type="ECO:0000313" key="2">
    <source>
        <dbReference type="EMBL" id="MBK0395712.1"/>
    </source>
</evidence>
<comment type="caution">
    <text evidence="2">The sequence shown here is derived from an EMBL/GenBank/DDBJ whole genome shotgun (WGS) entry which is preliminary data.</text>
</comment>
<dbReference type="EMBL" id="JAEHNZ010000001">
    <property type="protein sequence ID" value="MBK0395712.1"/>
    <property type="molecule type" value="Genomic_DNA"/>
</dbReference>
<feature type="transmembrane region" description="Helical" evidence="1">
    <location>
        <begin position="6"/>
        <end position="26"/>
    </location>
</feature>
<keyword evidence="1" id="KW-0472">Membrane</keyword>
<proteinExistence type="predicted"/>
<feature type="transmembrane region" description="Helical" evidence="1">
    <location>
        <begin position="38"/>
        <end position="56"/>
    </location>
</feature>
<protein>
    <submittedName>
        <fullName evidence="2">DUF2788 domain-containing protein</fullName>
    </submittedName>
</protein>
<name>A0ABS1BS16_9NEIS</name>
<dbReference type="RefSeq" id="WP_200521756.1">
    <property type="nucleotide sequence ID" value="NZ_JAEHNZ010000001.1"/>
</dbReference>
<reference evidence="2 3" key="1">
    <citation type="journal article" date="2021" name="Pathogens">
        <title>Isolation and Characterization of Kingella bonacorsii sp. nov., A Novel Kingella Species Detected in a Stable Periodontitis Subject.</title>
        <authorList>
            <person name="Antezack A."/>
            <person name="Boxberger M."/>
            <person name="Rolland C."/>
            <person name="Monnet-Corti V."/>
            <person name="La Scola B."/>
        </authorList>
    </citation>
    <scope>NUCLEOTIDE SEQUENCE [LARGE SCALE GENOMIC DNA]</scope>
    <source>
        <strain evidence="2 3">Marseille-Q4569</strain>
    </source>
</reference>
<keyword evidence="1" id="KW-0812">Transmembrane</keyword>
<keyword evidence="3" id="KW-1185">Reference proteome</keyword>
<dbReference type="Pfam" id="PF10981">
    <property type="entry name" value="DUF2788"/>
    <property type="match status" value="1"/>
</dbReference>
<dbReference type="Proteomes" id="UP000614058">
    <property type="component" value="Unassembled WGS sequence"/>
</dbReference>
<evidence type="ECO:0000313" key="3">
    <source>
        <dbReference type="Proteomes" id="UP000614058"/>
    </source>
</evidence>
<dbReference type="InterPro" id="IPR021249">
    <property type="entry name" value="DUF2788"/>
</dbReference>
<evidence type="ECO:0000256" key="1">
    <source>
        <dbReference type="SAM" id="Phobius"/>
    </source>
</evidence>
<sequence>MSEEQFALWGMRLGIGGLVIMLGFIVWQLGKESKAGKWGMFILFFVLGLGVMGFLFKNVLVEFFLLTE</sequence>
<accession>A0ABS1BS16</accession>
<organism evidence="2 3">
    <name type="scientific">Kingella bonacorsii</name>
    <dbReference type="NCBI Taxonomy" id="2796361"/>
    <lineage>
        <taxon>Bacteria</taxon>
        <taxon>Pseudomonadati</taxon>
        <taxon>Pseudomonadota</taxon>
        <taxon>Betaproteobacteria</taxon>
        <taxon>Neisseriales</taxon>
        <taxon>Neisseriaceae</taxon>
        <taxon>Kingella</taxon>
    </lineage>
</organism>
<gene>
    <name evidence="2" type="ORF">JDW22_03700</name>
</gene>
<keyword evidence="1" id="KW-1133">Transmembrane helix</keyword>